<dbReference type="PANTHER" id="PTHR46641">
    <property type="entry name" value="FMRFAMIDE RECEPTOR-RELATED"/>
    <property type="match status" value="1"/>
</dbReference>
<dbReference type="PRINTS" id="PR00237">
    <property type="entry name" value="GPCRRHODOPSN"/>
</dbReference>
<feature type="transmembrane region" description="Helical" evidence="7">
    <location>
        <begin position="91"/>
        <end position="109"/>
    </location>
</feature>
<reference evidence="9" key="1">
    <citation type="submission" date="2019-08" db="EMBL/GenBank/DDBJ databases">
        <title>The improved chromosome-level genome for the pearl oyster Pinctada fucata martensii using PacBio sequencing and Hi-C.</title>
        <authorList>
            <person name="Zheng Z."/>
        </authorList>
    </citation>
    <scope>NUCLEOTIDE SEQUENCE</scope>
    <source>
        <strain evidence="9">ZZ-2019</strain>
        <tissue evidence="9">Adductor muscle</tissue>
    </source>
</reference>
<accession>A0AA88YJ39</accession>
<name>A0AA88YJ39_PINIB</name>
<evidence type="ECO:0000256" key="7">
    <source>
        <dbReference type="SAM" id="Phobius"/>
    </source>
</evidence>
<dbReference type="GO" id="GO:0016020">
    <property type="term" value="C:membrane"/>
    <property type="evidence" value="ECO:0007669"/>
    <property type="project" value="UniProtKB-SubCell"/>
</dbReference>
<evidence type="ECO:0000256" key="1">
    <source>
        <dbReference type="ARBA" id="ARBA00004370"/>
    </source>
</evidence>
<evidence type="ECO:0000256" key="2">
    <source>
        <dbReference type="ARBA" id="ARBA00022692"/>
    </source>
</evidence>
<dbReference type="AlphaFoldDB" id="A0AA88YJ39"/>
<feature type="transmembrane region" description="Helical" evidence="7">
    <location>
        <begin position="145"/>
        <end position="165"/>
    </location>
</feature>
<dbReference type="InterPro" id="IPR052954">
    <property type="entry name" value="GPCR-Ligand_Int"/>
</dbReference>
<comment type="subcellular location">
    <subcellularLocation>
        <location evidence="1">Membrane</location>
    </subcellularLocation>
</comment>
<dbReference type="PANTHER" id="PTHR46641:SF2">
    <property type="entry name" value="FMRFAMIDE RECEPTOR"/>
    <property type="match status" value="1"/>
</dbReference>
<gene>
    <name evidence="9" type="ORF">FSP39_021445</name>
</gene>
<feature type="transmembrane region" description="Helical" evidence="7">
    <location>
        <begin position="177"/>
        <end position="196"/>
    </location>
</feature>
<comment type="caution">
    <text evidence="9">The sequence shown here is derived from an EMBL/GenBank/DDBJ whole genome shotgun (WGS) entry which is preliminary data.</text>
</comment>
<evidence type="ECO:0000256" key="6">
    <source>
        <dbReference type="SAM" id="MobiDB-lite"/>
    </source>
</evidence>
<dbReference type="InterPro" id="IPR019427">
    <property type="entry name" value="7TM_GPCR_serpentine_rcpt_Srw"/>
</dbReference>
<dbReference type="PROSITE" id="PS50262">
    <property type="entry name" value="G_PROTEIN_RECEP_F1_2"/>
    <property type="match status" value="1"/>
</dbReference>
<dbReference type="InterPro" id="IPR000276">
    <property type="entry name" value="GPCR_Rhodpsn"/>
</dbReference>
<evidence type="ECO:0000259" key="8">
    <source>
        <dbReference type="PROSITE" id="PS50262"/>
    </source>
</evidence>
<feature type="compositionally biased region" description="Basic and acidic residues" evidence="6">
    <location>
        <begin position="409"/>
        <end position="421"/>
    </location>
</feature>
<keyword evidence="2 5" id="KW-0812">Transmembrane</keyword>
<protein>
    <recommendedName>
        <fullName evidence="8">G-protein coupled receptors family 1 profile domain-containing protein</fullName>
    </recommendedName>
</protein>
<dbReference type="InterPro" id="IPR017452">
    <property type="entry name" value="GPCR_Rhodpsn_7TM"/>
</dbReference>
<feature type="domain" description="G-protein coupled receptors family 1 profile" evidence="8">
    <location>
        <begin position="72"/>
        <end position="345"/>
    </location>
</feature>
<evidence type="ECO:0000256" key="5">
    <source>
        <dbReference type="RuleBase" id="RU000688"/>
    </source>
</evidence>
<evidence type="ECO:0000256" key="4">
    <source>
        <dbReference type="ARBA" id="ARBA00023136"/>
    </source>
</evidence>
<dbReference type="CDD" id="cd14978">
    <property type="entry name" value="7tmA_FMRFamide_R-like"/>
    <property type="match status" value="1"/>
</dbReference>
<keyword evidence="5" id="KW-0675">Receptor</keyword>
<evidence type="ECO:0000256" key="3">
    <source>
        <dbReference type="ARBA" id="ARBA00022989"/>
    </source>
</evidence>
<feature type="transmembrane region" description="Helical" evidence="7">
    <location>
        <begin position="55"/>
        <end position="79"/>
    </location>
</feature>
<proteinExistence type="inferred from homology"/>
<feature type="transmembrane region" description="Helical" evidence="7">
    <location>
        <begin position="285"/>
        <end position="309"/>
    </location>
</feature>
<keyword evidence="5" id="KW-0297">G-protein coupled receptor</keyword>
<dbReference type="EMBL" id="VSWD01000003">
    <property type="protein sequence ID" value="KAK3106510.1"/>
    <property type="molecule type" value="Genomic_DNA"/>
</dbReference>
<dbReference type="Proteomes" id="UP001186944">
    <property type="component" value="Unassembled WGS sequence"/>
</dbReference>
<dbReference type="Gene3D" id="1.20.1070.10">
    <property type="entry name" value="Rhodopsin 7-helix transmembrane proteins"/>
    <property type="match status" value="1"/>
</dbReference>
<feature type="region of interest" description="Disordered" evidence="6">
    <location>
        <begin position="397"/>
        <end position="421"/>
    </location>
</feature>
<evidence type="ECO:0000313" key="9">
    <source>
        <dbReference type="EMBL" id="KAK3106510.1"/>
    </source>
</evidence>
<comment type="similarity">
    <text evidence="5">Belongs to the G-protein coupled receptor 1 family.</text>
</comment>
<keyword evidence="10" id="KW-1185">Reference proteome</keyword>
<keyword evidence="4 7" id="KW-0472">Membrane</keyword>
<dbReference type="GO" id="GO:0008528">
    <property type="term" value="F:G protein-coupled peptide receptor activity"/>
    <property type="evidence" value="ECO:0007669"/>
    <property type="project" value="InterPro"/>
</dbReference>
<organism evidence="9 10">
    <name type="scientific">Pinctada imbricata</name>
    <name type="common">Atlantic pearl-oyster</name>
    <name type="synonym">Pinctada martensii</name>
    <dbReference type="NCBI Taxonomy" id="66713"/>
    <lineage>
        <taxon>Eukaryota</taxon>
        <taxon>Metazoa</taxon>
        <taxon>Spiralia</taxon>
        <taxon>Lophotrochozoa</taxon>
        <taxon>Mollusca</taxon>
        <taxon>Bivalvia</taxon>
        <taxon>Autobranchia</taxon>
        <taxon>Pteriomorphia</taxon>
        <taxon>Pterioida</taxon>
        <taxon>Pterioidea</taxon>
        <taxon>Pteriidae</taxon>
        <taxon>Pinctada</taxon>
    </lineage>
</organism>
<keyword evidence="3 7" id="KW-1133">Transmembrane helix</keyword>
<feature type="transmembrane region" description="Helical" evidence="7">
    <location>
        <begin position="321"/>
        <end position="348"/>
    </location>
</feature>
<dbReference type="Pfam" id="PF10324">
    <property type="entry name" value="7TM_GPCR_Srw"/>
    <property type="match status" value="1"/>
</dbReference>
<evidence type="ECO:0000313" key="10">
    <source>
        <dbReference type="Proteomes" id="UP001186944"/>
    </source>
</evidence>
<keyword evidence="5" id="KW-0807">Transducer</keyword>
<dbReference type="PROSITE" id="PS00237">
    <property type="entry name" value="G_PROTEIN_RECEP_F1_1"/>
    <property type="match status" value="1"/>
</dbReference>
<dbReference type="SUPFAM" id="SSF81321">
    <property type="entry name" value="Family A G protein-coupled receptor-like"/>
    <property type="match status" value="1"/>
</dbReference>
<feature type="transmembrane region" description="Helical" evidence="7">
    <location>
        <begin position="234"/>
        <end position="259"/>
    </location>
</feature>
<sequence>MDDFVTTDAISMLSTDADDMVSESTPLTAAPKAALIPWDNPFNIMTKESSDEAVFVMQCVLLPILTVWGVVGNVLSLIVLLHKKLRSSTGVILVGLALADLLSLLSNMIRKSTGIIGEFDMNFADKYKAMMFGPIFYLKTSFDRISVWLVVLISIERFLAVSFPLKIKIWVSKARMFIAVVTIYILTLASLSPIAAQYTTGTLHNPRTNSTTYFIKPSQFYFNNIDFLKIHNEIFGIAVFRYIPVILVILFNSVIMVSLQRRAKWRSKKSSLKSKDEAQAKITRMLLIVSLVCLICTTPGAIFILYSQIDPDFVFMGKYHNFFLVISDMCMLLEVINSSANFVIYMLCNEQFYQVYKKMFCSWIKKARPSKPNKELTKSAYTEDKKTVETNIQVTCSSGEENSAFAPDENSHGTETEDRKL</sequence>